<name>A0A537IXH2_9BACT</name>
<dbReference type="AlphaFoldDB" id="A0A537IXH2"/>
<organism evidence="2 3">
    <name type="scientific">Candidatus Segetimicrobium genomatis</name>
    <dbReference type="NCBI Taxonomy" id="2569760"/>
    <lineage>
        <taxon>Bacteria</taxon>
        <taxon>Bacillati</taxon>
        <taxon>Candidatus Sysuimicrobiota</taxon>
        <taxon>Candidatus Sysuimicrobiia</taxon>
        <taxon>Candidatus Sysuimicrobiales</taxon>
        <taxon>Candidatus Segetimicrobiaceae</taxon>
        <taxon>Candidatus Segetimicrobium</taxon>
    </lineage>
</organism>
<gene>
    <name evidence="2" type="ORF">E6H05_05115</name>
</gene>
<dbReference type="PANTHER" id="PTHR34351:SF2">
    <property type="entry name" value="DUF58 DOMAIN-CONTAINING PROTEIN"/>
    <property type="match status" value="1"/>
</dbReference>
<dbReference type="EMBL" id="VBAP01000032">
    <property type="protein sequence ID" value="TMI76011.1"/>
    <property type="molecule type" value="Genomic_DNA"/>
</dbReference>
<evidence type="ECO:0000313" key="3">
    <source>
        <dbReference type="Proteomes" id="UP000318834"/>
    </source>
</evidence>
<feature type="domain" description="DUF58" evidence="1">
    <location>
        <begin position="204"/>
        <end position="325"/>
    </location>
</feature>
<proteinExistence type="predicted"/>
<dbReference type="InterPro" id="IPR002881">
    <property type="entry name" value="DUF58"/>
</dbReference>
<sequence>MFTQGWLLLAWFLIAVGVATRHAFAFLLGLVVLGSAAASYLWDRYCLARVEYRRAFTPRRAFYGETVTFTMEVTNRKPLPLAWLEVVDELPQQLVPLYGRVIPSVRQRRHHLVNLFSVRWYERVRRHTTLRCDARGYFPLGPARLRSGDIFGFTVRGIDSEHVDHLLVYPRVVPLAALGLPALHPLGDVRRRHLLEDPTRIAGTREYSPGDPLRTIHWKATARAQALRSKQYEASASHRLVIFVNLDTLGRYAEYRGFVRPLLELNIMTTASIANWAVESGHHLGLFANGYLPQGLRWVRILPAAGTSQLASVLEALAKIFPTPVMPIGDLMQLEASALPWGTTAVVVTAVTDDPLRVGLARLADAGHATVVILIGDEVAPPDVAVTTYRVPEARGWQALDGIVPQTIRAAEGER</sequence>
<dbReference type="PANTHER" id="PTHR34351">
    <property type="entry name" value="SLR1927 PROTEIN-RELATED"/>
    <property type="match status" value="1"/>
</dbReference>
<evidence type="ECO:0000313" key="2">
    <source>
        <dbReference type="EMBL" id="TMI76011.1"/>
    </source>
</evidence>
<reference evidence="2 3" key="1">
    <citation type="journal article" date="2019" name="Nat. Microbiol.">
        <title>Mediterranean grassland soil C-N compound turnover is dependent on rainfall and depth, and is mediated by genomically divergent microorganisms.</title>
        <authorList>
            <person name="Diamond S."/>
            <person name="Andeer P.F."/>
            <person name="Li Z."/>
            <person name="Crits-Christoph A."/>
            <person name="Burstein D."/>
            <person name="Anantharaman K."/>
            <person name="Lane K.R."/>
            <person name="Thomas B.C."/>
            <person name="Pan C."/>
            <person name="Northen T.R."/>
            <person name="Banfield J.F."/>
        </authorList>
    </citation>
    <scope>NUCLEOTIDE SEQUENCE [LARGE SCALE GENOMIC DNA]</scope>
    <source>
        <strain evidence="2">NP_8</strain>
    </source>
</reference>
<dbReference type="Pfam" id="PF01882">
    <property type="entry name" value="DUF58"/>
    <property type="match status" value="1"/>
</dbReference>
<evidence type="ECO:0000259" key="1">
    <source>
        <dbReference type="Pfam" id="PF01882"/>
    </source>
</evidence>
<protein>
    <submittedName>
        <fullName evidence="2">DUF58 domain-containing protein</fullName>
    </submittedName>
</protein>
<comment type="caution">
    <text evidence="2">The sequence shown here is derived from an EMBL/GenBank/DDBJ whole genome shotgun (WGS) entry which is preliminary data.</text>
</comment>
<dbReference type="Proteomes" id="UP000318834">
    <property type="component" value="Unassembled WGS sequence"/>
</dbReference>
<accession>A0A537IXH2</accession>